<dbReference type="EMBL" id="BARS01000533">
    <property type="protein sequence ID" value="GAF78779.1"/>
    <property type="molecule type" value="Genomic_DNA"/>
</dbReference>
<protein>
    <submittedName>
        <fullName evidence="1">Uncharacterized protein</fullName>
    </submittedName>
</protein>
<dbReference type="AlphaFoldDB" id="X0SCN3"/>
<gene>
    <name evidence="1" type="ORF">S01H1_01264</name>
</gene>
<evidence type="ECO:0000313" key="1">
    <source>
        <dbReference type="EMBL" id="GAF78779.1"/>
    </source>
</evidence>
<name>X0SCN3_9ZZZZ</name>
<proteinExistence type="predicted"/>
<sequence>MKSITADSNRYWIEQHPLKWMRYLRRNHKIQDRDTVMNLIFNVFPDEGRKLIENFSLNEEQKKLELLKWIIYQPQITCGIFSDQRKGKDATVCEVFGDVIVFYKKVFPKVWEKFVPRFVTLGNVRNPPFVDEKEDMYFSFDSIPSGTKEKEVWIYSSEIEAVLPARGFKEKENTLFSYLSGTLAQNHQKLFGCSKLASKVDINFLRDMNVKIFKYISREKLKIEGVERVNILSELGHWLLPHDVKDPRSTLLAFDNQLFTVNYDLPKWWSDEYSEQFRDIPMDKVWDYIEAVYSEDMKLPSIKTMVFQKFRKKISLNDLKLKLGA</sequence>
<reference evidence="1" key="1">
    <citation type="journal article" date="2014" name="Front. Microbiol.">
        <title>High frequency of phylogenetically diverse reductive dehalogenase-homologous genes in deep subseafloor sedimentary metagenomes.</title>
        <authorList>
            <person name="Kawai M."/>
            <person name="Futagami T."/>
            <person name="Toyoda A."/>
            <person name="Takaki Y."/>
            <person name="Nishi S."/>
            <person name="Hori S."/>
            <person name="Arai W."/>
            <person name="Tsubouchi T."/>
            <person name="Morono Y."/>
            <person name="Uchiyama I."/>
            <person name="Ito T."/>
            <person name="Fujiyama A."/>
            <person name="Inagaki F."/>
            <person name="Takami H."/>
        </authorList>
    </citation>
    <scope>NUCLEOTIDE SEQUENCE</scope>
    <source>
        <strain evidence="1">Expedition CK06-06</strain>
    </source>
</reference>
<accession>X0SCN3</accession>
<comment type="caution">
    <text evidence="1">The sequence shown here is derived from an EMBL/GenBank/DDBJ whole genome shotgun (WGS) entry which is preliminary data.</text>
</comment>
<organism evidence="1">
    <name type="scientific">marine sediment metagenome</name>
    <dbReference type="NCBI Taxonomy" id="412755"/>
    <lineage>
        <taxon>unclassified sequences</taxon>
        <taxon>metagenomes</taxon>
        <taxon>ecological metagenomes</taxon>
    </lineage>
</organism>